<evidence type="ECO:0000313" key="9">
    <source>
        <dbReference type="EMBL" id="BAP58392.1"/>
    </source>
</evidence>
<keyword evidence="2 6" id="KW-0031">Aminopeptidase</keyword>
<evidence type="ECO:0000256" key="2">
    <source>
        <dbReference type="ARBA" id="ARBA00022438"/>
    </source>
</evidence>
<dbReference type="PRINTS" id="PR00599">
    <property type="entry name" value="MAPEPTIDASE"/>
</dbReference>
<dbReference type="Gene3D" id="3.90.230.10">
    <property type="entry name" value="Creatinase/methionine aminopeptidase superfamily"/>
    <property type="match status" value="1"/>
</dbReference>
<keyword evidence="4 6" id="KW-0479">Metal-binding</keyword>
<dbReference type="PANTHER" id="PTHR43330">
    <property type="entry name" value="METHIONINE AMINOPEPTIDASE"/>
    <property type="match status" value="1"/>
</dbReference>
<feature type="binding site" evidence="6">
    <location>
        <position position="108"/>
    </location>
    <ligand>
        <name>a divalent metal cation</name>
        <dbReference type="ChEBI" id="CHEBI:60240"/>
        <label>1</label>
    </ligand>
</feature>
<dbReference type="SUPFAM" id="SSF55920">
    <property type="entry name" value="Creatinase/aminopeptidase"/>
    <property type="match status" value="1"/>
</dbReference>
<comment type="cofactor">
    <cofactor evidence="6">
        <name>Co(2+)</name>
        <dbReference type="ChEBI" id="CHEBI:48828"/>
    </cofactor>
    <cofactor evidence="6">
        <name>Zn(2+)</name>
        <dbReference type="ChEBI" id="CHEBI:29105"/>
    </cofactor>
    <cofactor evidence="6">
        <name>Mn(2+)</name>
        <dbReference type="ChEBI" id="CHEBI:29035"/>
    </cofactor>
    <cofactor evidence="6">
        <name>Fe(2+)</name>
        <dbReference type="ChEBI" id="CHEBI:29033"/>
    </cofactor>
    <text evidence="6">Binds 2 divalent metal cations per subunit. Has a high-affinity and a low affinity metal-binding site. The true nature of the physiological cofactor is under debate. The enzyme is active with cobalt, zinc, manganese or divalent iron ions. Most likely, methionine aminopeptidases function as mononuclear Fe(2+)-metalloproteases under physiological conditions, and the catalytically relevant metal-binding site has been assigned to the histidine-containing high-affinity site.</text>
</comment>
<keyword evidence="5 6" id="KW-0378">Hydrolase</keyword>
<dbReference type="HAMAP" id="MF_01974">
    <property type="entry name" value="MetAP_1"/>
    <property type="match status" value="1"/>
</dbReference>
<feature type="domain" description="Peptidase M24" evidence="8">
    <location>
        <begin position="13"/>
        <end position="242"/>
    </location>
</feature>
<reference evidence="9 10" key="2">
    <citation type="journal article" date="2014" name="Curr. Biol.">
        <title>Symbiont-Supplemented Maternal Investment Underpinning Host's Ecological Adaptation.</title>
        <authorList>
            <person name="Kaiwa N."/>
            <person name="Hosokawa T."/>
            <person name="Nikoh N."/>
            <person name="Tanahashi M."/>
            <person name="Moriyama M."/>
            <person name="Meng X.Y."/>
            <person name="Maeda T."/>
            <person name="Yamaguchi K."/>
            <person name="Shigenobu S."/>
            <person name="Ito M."/>
            <person name="Fukatsu T."/>
        </authorList>
    </citation>
    <scope>NUCLEOTIDE SEQUENCE [LARGE SCALE GENOMIC DNA]</scope>
    <source>
        <strain evidence="9 10">UwTKB</strain>
    </source>
</reference>
<evidence type="ECO:0000256" key="1">
    <source>
        <dbReference type="ARBA" id="ARBA00002521"/>
    </source>
</evidence>
<dbReference type="RefSeq" id="WP_041062521.1">
    <property type="nucleotide sequence ID" value="NZ_AP014521.1"/>
</dbReference>
<dbReference type="CDD" id="cd01086">
    <property type="entry name" value="MetAP1"/>
    <property type="match status" value="1"/>
</dbReference>
<dbReference type="EC" id="3.4.11.18" evidence="6 7"/>
<dbReference type="EMBL" id="AP014521">
    <property type="protein sequence ID" value="BAP58392.1"/>
    <property type="molecule type" value="Genomic_DNA"/>
</dbReference>
<dbReference type="GO" id="GO:0006508">
    <property type="term" value="P:proteolysis"/>
    <property type="evidence" value="ECO:0007669"/>
    <property type="project" value="UniProtKB-KW"/>
</dbReference>
<proteinExistence type="inferred from homology"/>
<comment type="similarity">
    <text evidence="6">Belongs to the peptidase M24A family. Methionine aminopeptidase type 1 subfamily.</text>
</comment>
<protein>
    <recommendedName>
        <fullName evidence="6 7">Methionine aminopeptidase</fullName>
        <shortName evidence="6">MAP</shortName>
        <shortName evidence="6">MetAP</shortName>
        <ecNumber evidence="6 7">3.4.11.18</ecNumber>
    </recommendedName>
    <alternativeName>
        <fullName evidence="6">Peptidase M</fullName>
    </alternativeName>
</protein>
<dbReference type="Proteomes" id="UP000031627">
    <property type="component" value="Chromosome"/>
</dbReference>
<dbReference type="PROSITE" id="PS00680">
    <property type="entry name" value="MAP_1"/>
    <property type="match status" value="1"/>
</dbReference>
<accession>A0A090AQ05</accession>
<dbReference type="OrthoDB" id="9802055at2"/>
<feature type="binding site" evidence="6">
    <location>
        <position position="235"/>
    </location>
    <ligand>
        <name>a divalent metal cation</name>
        <dbReference type="ChEBI" id="CHEBI:60240"/>
        <label>1</label>
    </ligand>
</feature>
<keyword evidence="3 6" id="KW-0645">Protease</keyword>
<evidence type="ECO:0000256" key="4">
    <source>
        <dbReference type="ARBA" id="ARBA00022723"/>
    </source>
</evidence>
<feature type="binding site" evidence="6">
    <location>
        <position position="204"/>
    </location>
    <ligand>
        <name>a divalent metal cation</name>
        <dbReference type="ChEBI" id="CHEBI:60240"/>
        <label>2</label>
        <note>catalytic</note>
    </ligand>
</feature>
<dbReference type="GO" id="GO:0070006">
    <property type="term" value="F:metalloaminopeptidase activity"/>
    <property type="evidence" value="ECO:0007669"/>
    <property type="project" value="UniProtKB-UniRule"/>
</dbReference>
<dbReference type="Pfam" id="PF00557">
    <property type="entry name" value="Peptidase_M24"/>
    <property type="match status" value="1"/>
</dbReference>
<reference evidence="10" key="1">
    <citation type="submission" date="2013-11" db="EMBL/GenBank/DDBJ databases">
        <title>Symbiont-containing voluminous jelly as an extraordinary maternal gift for overwintering insect nymphs.</title>
        <authorList>
            <person name="Kaiwa N."/>
            <person name="Hosokawa T."/>
            <person name="Nikoh N."/>
            <person name="Meng X.Y."/>
            <person name="Tanahashi M."/>
            <person name="Moriyama M."/>
            <person name="Maeda T."/>
            <person name="Yamaguchi K."/>
            <person name="Shigenobu S."/>
            <person name="Ito M."/>
            <person name="Fukatsu T."/>
        </authorList>
    </citation>
    <scope>NUCLEOTIDE SEQUENCE [LARGE SCALE GENOMIC DNA]</scope>
    <source>
        <strain evidence="10">UwTKB</strain>
    </source>
</reference>
<dbReference type="InterPro" id="IPR002467">
    <property type="entry name" value="Pept_M24A_MAP1"/>
</dbReference>
<dbReference type="HOGENOM" id="CLU_015857_0_0_6"/>
<dbReference type="InterPro" id="IPR001714">
    <property type="entry name" value="Pept_M24_MAP"/>
</dbReference>
<dbReference type="InterPro" id="IPR000994">
    <property type="entry name" value="Pept_M24"/>
</dbReference>
<comment type="subunit">
    <text evidence="6">Monomer.</text>
</comment>
<feature type="binding site" evidence="6">
    <location>
        <position position="108"/>
    </location>
    <ligand>
        <name>a divalent metal cation</name>
        <dbReference type="ChEBI" id="CHEBI:60240"/>
        <label>2</label>
        <note>catalytic</note>
    </ligand>
</feature>
<feature type="binding site" evidence="6">
    <location>
        <position position="235"/>
    </location>
    <ligand>
        <name>a divalent metal cation</name>
        <dbReference type="ChEBI" id="CHEBI:60240"/>
        <label>2</label>
        <note>catalytic</note>
    </ligand>
</feature>
<evidence type="ECO:0000256" key="6">
    <source>
        <dbReference type="HAMAP-Rule" id="MF_01974"/>
    </source>
</evidence>
<comment type="catalytic activity">
    <reaction evidence="6 7">
        <text>Release of N-terminal amino acids, preferentially methionine, from peptides and arylamides.</text>
        <dbReference type="EC" id="3.4.11.18"/>
    </reaction>
</comment>
<dbReference type="NCBIfam" id="TIGR00500">
    <property type="entry name" value="met_pdase_I"/>
    <property type="match status" value="1"/>
</dbReference>
<feature type="binding site" evidence="6">
    <location>
        <position position="97"/>
    </location>
    <ligand>
        <name>a divalent metal cation</name>
        <dbReference type="ChEBI" id="CHEBI:60240"/>
        <label>1</label>
    </ligand>
</feature>
<evidence type="ECO:0000313" key="10">
    <source>
        <dbReference type="Proteomes" id="UP000031627"/>
    </source>
</evidence>
<evidence type="ECO:0000259" key="8">
    <source>
        <dbReference type="Pfam" id="PF00557"/>
    </source>
</evidence>
<dbReference type="GO" id="GO:0046872">
    <property type="term" value="F:metal ion binding"/>
    <property type="evidence" value="ECO:0007669"/>
    <property type="project" value="UniProtKB-UniRule"/>
</dbReference>
<feature type="binding site" evidence="6">
    <location>
        <position position="171"/>
    </location>
    <ligand>
        <name>a divalent metal cation</name>
        <dbReference type="ChEBI" id="CHEBI:60240"/>
        <label>2</label>
        <note>catalytic</note>
    </ligand>
</feature>
<evidence type="ECO:0000256" key="7">
    <source>
        <dbReference type="RuleBase" id="RU003653"/>
    </source>
</evidence>
<evidence type="ECO:0000256" key="3">
    <source>
        <dbReference type="ARBA" id="ARBA00022670"/>
    </source>
</evidence>
<dbReference type="KEGG" id="sbw:TGUWTKB_1380"/>
<feature type="binding site" evidence="6">
    <location>
        <position position="178"/>
    </location>
    <ligand>
        <name>substrate</name>
    </ligand>
</feature>
<dbReference type="GO" id="GO:0005829">
    <property type="term" value="C:cytosol"/>
    <property type="evidence" value="ECO:0007669"/>
    <property type="project" value="TreeGrafter"/>
</dbReference>
<organism evidence="9 10">
    <name type="scientific">Candidatus Tachikawaea gelatinosa</name>
    <dbReference type="NCBI Taxonomy" id="1410383"/>
    <lineage>
        <taxon>Bacteria</taxon>
        <taxon>Pseudomonadati</taxon>
        <taxon>Pseudomonadota</taxon>
        <taxon>Gammaproteobacteria</taxon>
        <taxon>Enterobacterales</taxon>
        <taxon>Enterobacteriaceae</taxon>
        <taxon>Candidatus Tachikawaea</taxon>
    </lineage>
</organism>
<name>A0A090AQ05_9ENTR</name>
<comment type="function">
    <text evidence="1 6">Removes the N-terminal methionine from nascent proteins. The N-terminal methionine is often cleaved when the second residue in the primary sequence is small and uncharged (Met-Ala-, Cys, Gly, Pro, Ser, Thr, or Val). Requires deformylation of the N(alpha)-formylated initiator methionine before it can be hydrolyzed.</text>
</comment>
<sequence length="262" mass="29588">MPIFIKNEAEIKKIRIASTIAADVLEMIEKYIKPGISTEKLDTICSNYILYKKNAISACLGYLGFPKSTCISVNDVVCHGIPNNKKLLKNGDIVNIDVAIIKNKWYSDTSKMYFVGKPTILGERLCKITQEALYLALKKIKPGICTSIIGKTIQNYVEKNNFSVVRNYCGHGIGKNFHEDPQILHYFSQKKGIILKPGMVFTVEPMINAGNHLTRIMKDKWTVKTKDRSLSAQYEHTVLVTKTGCEILTLRKEEKINSQLIN</sequence>
<evidence type="ECO:0000256" key="5">
    <source>
        <dbReference type="ARBA" id="ARBA00022801"/>
    </source>
</evidence>
<dbReference type="InterPro" id="IPR036005">
    <property type="entry name" value="Creatinase/aminopeptidase-like"/>
</dbReference>
<dbReference type="AlphaFoldDB" id="A0A090AQ05"/>
<keyword evidence="10" id="KW-1185">Reference proteome</keyword>
<dbReference type="GO" id="GO:0004239">
    <property type="term" value="F:initiator methionyl aminopeptidase activity"/>
    <property type="evidence" value="ECO:0007669"/>
    <property type="project" value="UniProtKB-UniRule"/>
</dbReference>
<gene>
    <name evidence="6 9" type="primary">map</name>
    <name evidence="9" type="ORF">TGUWTKB_1380</name>
</gene>
<dbReference type="PANTHER" id="PTHR43330:SF27">
    <property type="entry name" value="METHIONINE AMINOPEPTIDASE"/>
    <property type="match status" value="1"/>
</dbReference>
<feature type="binding site" evidence="6">
    <location>
        <position position="79"/>
    </location>
    <ligand>
        <name>substrate</name>
    </ligand>
</feature>
<dbReference type="STRING" id="1410383.TGUWTKB_1380"/>